<dbReference type="InterPro" id="IPR024607">
    <property type="entry name" value="Sulfatase_CS"/>
</dbReference>
<comment type="caution">
    <text evidence="5">The sequence shown here is derived from an EMBL/GenBank/DDBJ whole genome shotgun (WGS) entry which is preliminary data.</text>
</comment>
<accession>A0A6M1R8W6</accession>
<evidence type="ECO:0000256" key="2">
    <source>
        <dbReference type="ARBA" id="ARBA00022723"/>
    </source>
</evidence>
<dbReference type="InterPro" id="IPR017850">
    <property type="entry name" value="Alkaline_phosphatase_core_sf"/>
</dbReference>
<evidence type="ECO:0000256" key="3">
    <source>
        <dbReference type="ARBA" id="ARBA00022801"/>
    </source>
</evidence>
<keyword evidence="3 5" id="KW-0378">Hydrolase</keyword>
<dbReference type="PROSITE" id="PS00523">
    <property type="entry name" value="SULFATASE_1"/>
    <property type="match status" value="1"/>
</dbReference>
<evidence type="ECO:0000256" key="1">
    <source>
        <dbReference type="ARBA" id="ARBA00008779"/>
    </source>
</evidence>
<evidence type="ECO:0000259" key="4">
    <source>
        <dbReference type="Pfam" id="PF00884"/>
    </source>
</evidence>
<comment type="similarity">
    <text evidence="1">Belongs to the sulfatase family.</text>
</comment>
<feature type="domain" description="Sulfatase N-terminal" evidence="4">
    <location>
        <begin position="5"/>
        <end position="337"/>
    </location>
</feature>
<dbReference type="AlphaFoldDB" id="A0A6M1R8W6"/>
<dbReference type="Proteomes" id="UP000483261">
    <property type="component" value="Unassembled WGS sequence"/>
</dbReference>
<dbReference type="SUPFAM" id="SSF53649">
    <property type="entry name" value="Alkaline phosphatase-like"/>
    <property type="match status" value="1"/>
</dbReference>
<keyword evidence="6" id="KW-1185">Reference proteome</keyword>
<evidence type="ECO:0000313" key="5">
    <source>
        <dbReference type="EMBL" id="NGN94018.1"/>
    </source>
</evidence>
<dbReference type="GO" id="GO:0016740">
    <property type="term" value="F:transferase activity"/>
    <property type="evidence" value="ECO:0007669"/>
    <property type="project" value="UniProtKB-KW"/>
</dbReference>
<dbReference type="CDD" id="cd16150">
    <property type="entry name" value="sulfatase_like"/>
    <property type="match status" value="1"/>
</dbReference>
<organism evidence="5 6">
    <name type="scientific">Nocardioides turkmenicus</name>
    <dbReference type="NCBI Taxonomy" id="2711220"/>
    <lineage>
        <taxon>Bacteria</taxon>
        <taxon>Bacillati</taxon>
        <taxon>Actinomycetota</taxon>
        <taxon>Actinomycetes</taxon>
        <taxon>Propionibacteriales</taxon>
        <taxon>Nocardioidaceae</taxon>
        <taxon>Nocardioides</taxon>
    </lineage>
</organism>
<dbReference type="InterPro" id="IPR000917">
    <property type="entry name" value="Sulfatase_N"/>
</dbReference>
<keyword evidence="2" id="KW-0479">Metal-binding</keyword>
<dbReference type="EMBL" id="JAALAA010000011">
    <property type="protein sequence ID" value="NGN94018.1"/>
    <property type="molecule type" value="Genomic_DNA"/>
</dbReference>
<gene>
    <name evidence="5" type="ORF">G5C66_14855</name>
</gene>
<dbReference type="GO" id="GO:0004423">
    <property type="term" value="F:iduronate-2-sulfatase activity"/>
    <property type="evidence" value="ECO:0007669"/>
    <property type="project" value="TreeGrafter"/>
</dbReference>
<dbReference type="Gene3D" id="3.40.720.10">
    <property type="entry name" value="Alkaline Phosphatase, subunit A"/>
    <property type="match status" value="1"/>
</dbReference>
<proteinExistence type="inferred from homology"/>
<protein>
    <submittedName>
        <fullName evidence="5">Sulfatase-like hydrolase/transferase</fullName>
    </submittedName>
</protein>
<sequence length="486" mass="54465">MHDRPNFVIFVADQLRADAVGAFGNPHVRTPNIDALAARGTRFTNAYAQNPICAPSRASLMTGCYPHTFGHRTQTYLIKPWEPNLLGTLKAAGYHVTWAGMRGDLFAPGATETSVDEHGFSEFPTVLPNHGKDPEQWPGGDLWARLYYRGEIPDDGRVDLDEATTRTAEQWLAAPPETPWVLFVPVLAPHPPFEVAEPWFSMYDRETMPLPVEADPDSPEPAYMAEVRARHGLDRATPELWQEVKATYYGMISRLDDHLGRVMEHIDPDDTVTVFLSDHGEYLGDFGLVEKFPTAMHSCITRDPLIIAGGGLPQGGVSDSMVELVDVMPTLLELAGVAPAQRHFGRSLLPHLHDLDSEHRPYAFTEAGFSVEEGDQVEQGGFPYDLRITLAQEQPVMVGKAIAVRDQEWTYVWRRYEQPELYHRATDPDERHNVAGLAEHAETQRRLHEAVFTWLVDTADVIPIERDPRLPHVDLPAPVRDARSTL</sequence>
<dbReference type="PANTHER" id="PTHR45953">
    <property type="entry name" value="IDURONATE 2-SULFATASE"/>
    <property type="match status" value="1"/>
</dbReference>
<keyword evidence="5" id="KW-0808">Transferase</keyword>
<dbReference type="GO" id="GO:0005737">
    <property type="term" value="C:cytoplasm"/>
    <property type="evidence" value="ECO:0007669"/>
    <property type="project" value="TreeGrafter"/>
</dbReference>
<dbReference type="PANTHER" id="PTHR45953:SF1">
    <property type="entry name" value="IDURONATE 2-SULFATASE"/>
    <property type="match status" value="1"/>
</dbReference>
<dbReference type="Pfam" id="PF00884">
    <property type="entry name" value="Sulfatase"/>
    <property type="match status" value="1"/>
</dbReference>
<name>A0A6M1R8W6_9ACTN</name>
<reference evidence="5 6" key="1">
    <citation type="submission" date="2020-02" db="EMBL/GenBank/DDBJ databases">
        <title>Whole-genome analyses of novel actinobacteria.</title>
        <authorList>
            <person name="Sahin N."/>
        </authorList>
    </citation>
    <scope>NUCLEOTIDE SEQUENCE [LARGE SCALE GENOMIC DNA]</scope>
    <source>
        <strain evidence="5 6">KC13</strain>
    </source>
</reference>
<dbReference type="GO" id="GO:0046872">
    <property type="term" value="F:metal ion binding"/>
    <property type="evidence" value="ECO:0007669"/>
    <property type="project" value="UniProtKB-KW"/>
</dbReference>
<evidence type="ECO:0000313" key="6">
    <source>
        <dbReference type="Proteomes" id="UP000483261"/>
    </source>
</evidence>
<dbReference type="RefSeq" id="WP_165111736.1">
    <property type="nucleotide sequence ID" value="NZ_JAALAA010000011.1"/>
</dbReference>